<dbReference type="Proteomes" id="UP000178797">
    <property type="component" value="Unassembled WGS sequence"/>
</dbReference>
<evidence type="ECO:0000313" key="2">
    <source>
        <dbReference type="Proteomes" id="UP000178797"/>
    </source>
</evidence>
<reference evidence="1 2" key="1">
    <citation type="journal article" date="2016" name="Nat. Commun.">
        <title>Thousands of microbial genomes shed light on interconnected biogeochemical processes in an aquifer system.</title>
        <authorList>
            <person name="Anantharaman K."/>
            <person name="Brown C.T."/>
            <person name="Hug L.A."/>
            <person name="Sharon I."/>
            <person name="Castelle C.J."/>
            <person name="Probst A.J."/>
            <person name="Thomas B.C."/>
            <person name="Singh A."/>
            <person name="Wilkins M.J."/>
            <person name="Karaoz U."/>
            <person name="Brodie E.L."/>
            <person name="Williams K.H."/>
            <person name="Hubbard S.S."/>
            <person name="Banfield J.F."/>
        </authorList>
    </citation>
    <scope>NUCLEOTIDE SEQUENCE [LARGE SCALE GENOMIC DNA]</scope>
</reference>
<sequence>MSIEKIGLLVTMVYLIVRFIKFVVELREKWHKGSLAKHKAKKARLEARYLEHKIKEKNYRKK</sequence>
<dbReference type="EMBL" id="MGDE01000047">
    <property type="protein sequence ID" value="OGL47292.1"/>
    <property type="molecule type" value="Genomic_DNA"/>
</dbReference>
<evidence type="ECO:0000313" key="1">
    <source>
        <dbReference type="EMBL" id="OGL47292.1"/>
    </source>
</evidence>
<name>A0A1F7S0H0_9BACT</name>
<proteinExistence type="predicted"/>
<gene>
    <name evidence="1" type="ORF">A2W05_07345</name>
</gene>
<comment type="caution">
    <text evidence="1">The sequence shown here is derived from an EMBL/GenBank/DDBJ whole genome shotgun (WGS) entry which is preliminary data.</text>
</comment>
<dbReference type="AlphaFoldDB" id="A0A1F7S0H0"/>
<accession>A0A1F7S0H0</accession>
<protein>
    <submittedName>
        <fullName evidence="1">Uncharacterized protein</fullName>
    </submittedName>
</protein>
<organism evidence="1 2">
    <name type="scientific">Candidatus Schekmanbacteria bacterium RBG_16_38_10</name>
    <dbReference type="NCBI Taxonomy" id="1817879"/>
    <lineage>
        <taxon>Bacteria</taxon>
        <taxon>Candidatus Schekmaniibacteriota</taxon>
    </lineage>
</organism>